<keyword evidence="2" id="KW-1185">Reference proteome</keyword>
<evidence type="ECO:0000313" key="1">
    <source>
        <dbReference type="EMBL" id="MDQ0747427.1"/>
    </source>
</evidence>
<protein>
    <submittedName>
        <fullName evidence="1">Uncharacterized protein</fullName>
    </submittedName>
</protein>
<dbReference type="Proteomes" id="UP001232755">
    <property type="component" value="Unassembled WGS sequence"/>
</dbReference>
<dbReference type="EMBL" id="JAUSYP010000001">
    <property type="protein sequence ID" value="MDQ0747427.1"/>
    <property type="molecule type" value="Genomic_DNA"/>
</dbReference>
<comment type="caution">
    <text evidence="1">The sequence shown here is derived from an EMBL/GenBank/DDBJ whole genome shotgun (WGS) entry which is preliminary data.</text>
</comment>
<reference evidence="1 2" key="1">
    <citation type="submission" date="2023-07" db="EMBL/GenBank/DDBJ databases">
        <title>Comparative genomics of wheat-associated soil bacteria to identify genetic determinants of phenazine resistance.</title>
        <authorList>
            <person name="Mouncey N."/>
        </authorList>
    </citation>
    <scope>NUCLEOTIDE SEQUENCE [LARGE SCALE GENOMIC DNA]</scope>
    <source>
        <strain evidence="1 2">B3I12</strain>
    </source>
</reference>
<gene>
    <name evidence="1" type="ORF">QF034_001658</name>
</gene>
<name>A0ABU0QJ71_9ACTN</name>
<sequence>MIRARTSGTALTALTLEETSWVRIGPATSTPSTEMAGACGSVPETISGLPAAAAIAAGSSMSMPLFTIHQVIARYWAPVSR</sequence>
<evidence type="ECO:0000313" key="2">
    <source>
        <dbReference type="Proteomes" id="UP001232755"/>
    </source>
</evidence>
<organism evidence="1 2">
    <name type="scientific">Streptomyces africanus</name>
    <dbReference type="NCBI Taxonomy" id="231024"/>
    <lineage>
        <taxon>Bacteria</taxon>
        <taxon>Bacillati</taxon>
        <taxon>Actinomycetota</taxon>
        <taxon>Actinomycetes</taxon>
        <taxon>Kitasatosporales</taxon>
        <taxon>Streptomycetaceae</taxon>
        <taxon>Streptomyces</taxon>
    </lineage>
</organism>
<accession>A0ABU0QJ71</accession>
<proteinExistence type="predicted"/>